<name>A0A1G8Z1Y3_9HYPH</name>
<evidence type="ECO:0000313" key="1">
    <source>
        <dbReference type="EMBL" id="SDK08977.1"/>
    </source>
</evidence>
<organism evidence="1 2">
    <name type="scientific">Mesorhizobium muleiense</name>
    <dbReference type="NCBI Taxonomy" id="1004279"/>
    <lineage>
        <taxon>Bacteria</taxon>
        <taxon>Pseudomonadati</taxon>
        <taxon>Pseudomonadota</taxon>
        <taxon>Alphaproteobacteria</taxon>
        <taxon>Hyphomicrobiales</taxon>
        <taxon>Phyllobacteriaceae</taxon>
        <taxon>Mesorhizobium</taxon>
    </lineage>
</organism>
<dbReference type="Proteomes" id="UP000198894">
    <property type="component" value="Unassembled WGS sequence"/>
</dbReference>
<accession>A0A1G8Z1Y3</accession>
<dbReference type="EMBL" id="FNEE01000011">
    <property type="protein sequence ID" value="SDK08977.1"/>
    <property type="molecule type" value="Genomic_DNA"/>
</dbReference>
<evidence type="ECO:0008006" key="3">
    <source>
        <dbReference type="Google" id="ProtNLM"/>
    </source>
</evidence>
<reference evidence="2" key="1">
    <citation type="submission" date="2016-10" db="EMBL/GenBank/DDBJ databases">
        <authorList>
            <person name="Varghese N."/>
            <person name="Submissions S."/>
        </authorList>
    </citation>
    <scope>NUCLEOTIDE SEQUENCE [LARGE SCALE GENOMIC DNA]</scope>
    <source>
        <strain evidence="2">CGMCC 1.11022</strain>
    </source>
</reference>
<proteinExistence type="predicted"/>
<dbReference type="RefSeq" id="WP_164747218.1">
    <property type="nucleotide sequence ID" value="NZ_FNEE01000011.1"/>
</dbReference>
<protein>
    <recommendedName>
        <fullName evidence="3">Peptidase family M41</fullName>
    </recommendedName>
</protein>
<dbReference type="GO" id="GO:0004222">
    <property type="term" value="F:metalloendopeptidase activity"/>
    <property type="evidence" value="ECO:0007669"/>
    <property type="project" value="InterPro"/>
</dbReference>
<dbReference type="GO" id="GO:0004176">
    <property type="term" value="F:ATP-dependent peptidase activity"/>
    <property type="evidence" value="ECO:0007669"/>
    <property type="project" value="InterPro"/>
</dbReference>
<keyword evidence="2" id="KW-1185">Reference proteome</keyword>
<dbReference type="InterPro" id="IPR037219">
    <property type="entry name" value="Peptidase_M41-like"/>
</dbReference>
<dbReference type="GO" id="GO:0006508">
    <property type="term" value="P:proteolysis"/>
    <property type="evidence" value="ECO:0007669"/>
    <property type="project" value="InterPro"/>
</dbReference>
<dbReference type="AlphaFoldDB" id="A0A1G8Z1Y3"/>
<sequence length="210" mass="23542">MNVASQPLAPVAHHEAGHAVAAIVLMRQVFDDDREFPAFSSVSIYPDPGDGDYLGVVMSKCFYSAQGFTSKRKPIFQDDFDRYFERDGAIRQIVAYLAGPFAESAFKGYLDPFDMAMNASDENEGSGDYANAERIYRELRFLMPRRPDWGRIEDRTARLVLDHWSAIEALAAHLLVKHDLQFDEALTIVAPHLPPMPAATPPERPFPQPA</sequence>
<dbReference type="GO" id="GO:0005524">
    <property type="term" value="F:ATP binding"/>
    <property type="evidence" value="ECO:0007669"/>
    <property type="project" value="InterPro"/>
</dbReference>
<dbReference type="Gene3D" id="1.20.58.760">
    <property type="entry name" value="Peptidase M41"/>
    <property type="match status" value="1"/>
</dbReference>
<dbReference type="SUPFAM" id="SSF140990">
    <property type="entry name" value="FtsH protease domain-like"/>
    <property type="match status" value="1"/>
</dbReference>
<evidence type="ECO:0000313" key="2">
    <source>
        <dbReference type="Proteomes" id="UP000198894"/>
    </source>
</evidence>
<gene>
    <name evidence="1" type="ORF">SAMN05428953_111145</name>
</gene>